<evidence type="ECO:0000313" key="2">
    <source>
        <dbReference type="EMBL" id="KAK7692539.1"/>
    </source>
</evidence>
<dbReference type="CDD" id="cd18186">
    <property type="entry name" value="BTB_POZ_ZBTB_KLHL-like"/>
    <property type="match status" value="1"/>
</dbReference>
<sequence>MSTDNKPDTKLQKLAEPFRFNDSNVTLRAGGVDFQIHKLVLSHASSIFKDMFSLPSDSSPSQEGSHVVEVTEDAQTIHDVLSLIYPNAHNIDLDDFHTLQRVLLAARKYSMDNLRAILAKTLEAKIHVNPVGVFAVACLAEAPQVARIAAKETLKWSYTEIINCNSPEVNRMRGGTLRKLLHYHNVCADLASQTIRKWATQCPVDHHKNAYAKTSTSSPVDCRQSWWNSYIDCVERQSTTRPIQPDYKSIEFMRVLSEDTHCYSKCSTATMRLIELADQLKQEVQQAISSVQLDLDDDDYLI</sequence>
<dbReference type="PROSITE" id="PS50097">
    <property type="entry name" value="BTB"/>
    <property type="match status" value="1"/>
</dbReference>
<keyword evidence="3" id="KW-1185">Reference proteome</keyword>
<proteinExistence type="predicted"/>
<evidence type="ECO:0000259" key="1">
    <source>
        <dbReference type="PROSITE" id="PS50097"/>
    </source>
</evidence>
<dbReference type="InterPro" id="IPR011333">
    <property type="entry name" value="SKP1/BTB/POZ_sf"/>
</dbReference>
<dbReference type="PANTHER" id="PTHR24410:SF23">
    <property type="entry name" value="BTB DOMAIN-CONTAINING PROTEIN-RELATED"/>
    <property type="match status" value="1"/>
</dbReference>
<dbReference type="SMART" id="SM00225">
    <property type="entry name" value="BTB"/>
    <property type="match status" value="1"/>
</dbReference>
<evidence type="ECO:0000313" key="3">
    <source>
        <dbReference type="Proteomes" id="UP001385951"/>
    </source>
</evidence>
<protein>
    <recommendedName>
        <fullName evidence="1">BTB domain-containing protein</fullName>
    </recommendedName>
</protein>
<dbReference type="InterPro" id="IPR000210">
    <property type="entry name" value="BTB/POZ_dom"/>
</dbReference>
<dbReference type="Proteomes" id="UP001385951">
    <property type="component" value="Unassembled WGS sequence"/>
</dbReference>
<dbReference type="InterPro" id="IPR051481">
    <property type="entry name" value="BTB-POZ/Galectin-3-binding"/>
</dbReference>
<accession>A0AAW0GN75</accession>
<organism evidence="2 3">
    <name type="scientific">Cerrena zonata</name>
    <dbReference type="NCBI Taxonomy" id="2478898"/>
    <lineage>
        <taxon>Eukaryota</taxon>
        <taxon>Fungi</taxon>
        <taxon>Dikarya</taxon>
        <taxon>Basidiomycota</taxon>
        <taxon>Agaricomycotina</taxon>
        <taxon>Agaricomycetes</taxon>
        <taxon>Polyporales</taxon>
        <taxon>Cerrenaceae</taxon>
        <taxon>Cerrena</taxon>
    </lineage>
</organism>
<comment type="caution">
    <text evidence="2">The sequence shown here is derived from an EMBL/GenBank/DDBJ whole genome shotgun (WGS) entry which is preliminary data.</text>
</comment>
<dbReference type="Gene3D" id="3.30.710.10">
    <property type="entry name" value="Potassium Channel Kv1.1, Chain A"/>
    <property type="match status" value="1"/>
</dbReference>
<dbReference type="SUPFAM" id="SSF54695">
    <property type="entry name" value="POZ domain"/>
    <property type="match status" value="1"/>
</dbReference>
<gene>
    <name evidence="2" type="ORF">QCA50_004169</name>
</gene>
<dbReference type="PANTHER" id="PTHR24410">
    <property type="entry name" value="HL07962P-RELATED"/>
    <property type="match status" value="1"/>
</dbReference>
<reference evidence="2 3" key="1">
    <citation type="submission" date="2022-09" db="EMBL/GenBank/DDBJ databases">
        <authorList>
            <person name="Palmer J.M."/>
        </authorList>
    </citation>
    <scope>NUCLEOTIDE SEQUENCE [LARGE SCALE GENOMIC DNA]</scope>
    <source>
        <strain evidence="2 3">DSM 7382</strain>
    </source>
</reference>
<dbReference type="AlphaFoldDB" id="A0AAW0GN75"/>
<dbReference type="Pfam" id="PF00651">
    <property type="entry name" value="BTB"/>
    <property type="match status" value="1"/>
</dbReference>
<dbReference type="EMBL" id="JASBNA010000004">
    <property type="protein sequence ID" value="KAK7692539.1"/>
    <property type="molecule type" value="Genomic_DNA"/>
</dbReference>
<name>A0AAW0GN75_9APHY</name>
<feature type="domain" description="BTB" evidence="1">
    <location>
        <begin position="23"/>
        <end position="93"/>
    </location>
</feature>